<evidence type="ECO:0000313" key="2">
    <source>
        <dbReference type="EMBL" id="PNT68214.1"/>
    </source>
</evidence>
<dbReference type="EMBL" id="CM000882">
    <property type="protein sequence ID" value="PNT68214.1"/>
    <property type="molecule type" value="Genomic_DNA"/>
</dbReference>
<proteinExistence type="predicted"/>
<dbReference type="AlphaFoldDB" id="A0A2K2D1Q2"/>
<gene>
    <name evidence="2" type="ORF">BRADI_3g37235v3</name>
</gene>
<reference evidence="3" key="3">
    <citation type="submission" date="2018-08" db="UniProtKB">
        <authorList>
            <consortium name="EnsemblPlants"/>
        </authorList>
    </citation>
    <scope>IDENTIFICATION</scope>
    <source>
        <strain evidence="3">cv. Bd21</strain>
    </source>
</reference>
<dbReference type="EnsemblPlants" id="PNT68214">
    <property type="protein sequence ID" value="PNT68214"/>
    <property type="gene ID" value="BRADI_3g37235v3"/>
</dbReference>
<reference evidence="2" key="2">
    <citation type="submission" date="2017-06" db="EMBL/GenBank/DDBJ databases">
        <title>WGS assembly of Brachypodium distachyon.</title>
        <authorList>
            <consortium name="The International Brachypodium Initiative"/>
            <person name="Lucas S."/>
            <person name="Harmon-Smith M."/>
            <person name="Lail K."/>
            <person name="Tice H."/>
            <person name="Grimwood J."/>
            <person name="Bruce D."/>
            <person name="Barry K."/>
            <person name="Shu S."/>
            <person name="Lindquist E."/>
            <person name="Wang M."/>
            <person name="Pitluck S."/>
            <person name="Vogel J.P."/>
            <person name="Garvin D.F."/>
            <person name="Mockler T.C."/>
            <person name="Schmutz J."/>
            <person name="Rokhsar D."/>
            <person name="Bevan M.W."/>
        </authorList>
    </citation>
    <scope>NUCLEOTIDE SEQUENCE</scope>
    <source>
        <strain evidence="2">Bd21</strain>
    </source>
</reference>
<protein>
    <submittedName>
        <fullName evidence="2 3">Uncharacterized protein</fullName>
    </submittedName>
</protein>
<reference evidence="2 3" key="1">
    <citation type="journal article" date="2010" name="Nature">
        <title>Genome sequencing and analysis of the model grass Brachypodium distachyon.</title>
        <authorList>
            <consortium name="International Brachypodium Initiative"/>
        </authorList>
    </citation>
    <scope>NUCLEOTIDE SEQUENCE [LARGE SCALE GENOMIC DNA]</scope>
    <source>
        <strain evidence="2 3">Bd21</strain>
    </source>
</reference>
<dbReference type="InParanoid" id="A0A2K2D1Q2"/>
<name>A0A2K2D1Q2_BRADI</name>
<dbReference type="Proteomes" id="UP000008810">
    <property type="component" value="Chromosome 3"/>
</dbReference>
<evidence type="ECO:0000313" key="4">
    <source>
        <dbReference type="Proteomes" id="UP000008810"/>
    </source>
</evidence>
<feature type="compositionally biased region" description="Basic and acidic residues" evidence="1">
    <location>
        <begin position="65"/>
        <end position="81"/>
    </location>
</feature>
<sequence length="81" mass="8518">MGWAVCVSMAAQAIRWSYRGDDDGHHGQRGLICPPRHGATATGAGLHARLLLVRRHSGSISAAGTDRDGKSAVRASVTKEP</sequence>
<evidence type="ECO:0000313" key="3">
    <source>
        <dbReference type="EnsemblPlants" id="PNT68214"/>
    </source>
</evidence>
<dbReference type="Gramene" id="PNT68214">
    <property type="protein sequence ID" value="PNT68214"/>
    <property type="gene ID" value="BRADI_3g37235v3"/>
</dbReference>
<feature type="region of interest" description="Disordered" evidence="1">
    <location>
        <begin position="60"/>
        <end position="81"/>
    </location>
</feature>
<organism evidence="2">
    <name type="scientific">Brachypodium distachyon</name>
    <name type="common">Purple false brome</name>
    <name type="synonym">Trachynia distachya</name>
    <dbReference type="NCBI Taxonomy" id="15368"/>
    <lineage>
        <taxon>Eukaryota</taxon>
        <taxon>Viridiplantae</taxon>
        <taxon>Streptophyta</taxon>
        <taxon>Embryophyta</taxon>
        <taxon>Tracheophyta</taxon>
        <taxon>Spermatophyta</taxon>
        <taxon>Magnoliopsida</taxon>
        <taxon>Liliopsida</taxon>
        <taxon>Poales</taxon>
        <taxon>Poaceae</taxon>
        <taxon>BOP clade</taxon>
        <taxon>Pooideae</taxon>
        <taxon>Stipodae</taxon>
        <taxon>Brachypodieae</taxon>
        <taxon>Brachypodium</taxon>
    </lineage>
</organism>
<accession>A0A2K2D1Q2</accession>
<evidence type="ECO:0000256" key="1">
    <source>
        <dbReference type="SAM" id="MobiDB-lite"/>
    </source>
</evidence>
<keyword evidence="4" id="KW-1185">Reference proteome</keyword>